<name>A0A7S2PEW1_9DINO</name>
<evidence type="ECO:0000313" key="2">
    <source>
        <dbReference type="EMBL" id="CAD9592914.1"/>
    </source>
</evidence>
<evidence type="ECO:0000256" key="1">
    <source>
        <dbReference type="SAM" id="SignalP"/>
    </source>
</evidence>
<evidence type="ECO:0008006" key="3">
    <source>
        <dbReference type="Google" id="ProtNLM"/>
    </source>
</evidence>
<feature type="chain" id="PRO_5031092801" description="Phospholipid scramblase" evidence="1">
    <location>
        <begin position="20"/>
        <end position="275"/>
    </location>
</feature>
<dbReference type="AlphaFoldDB" id="A0A7S2PEW1"/>
<sequence>MTWILLGMVLMAFLYVMTGVCTHLDLPESRETLAERYAHALSDRWPNGVLEVFQNSLPALSTKFLGQTCDTPLLVPLAPLEAKDLLNRHSAWSVDILTSSKALLFTATLIEDEHAKPNMLKIITRGEVVASVDKRLTIFNGKGEPFGRLVQEPSGEWALEEASSGRSRWAVSAKQEGDSHDLSQLFMMVTWRPKGQLLATAIQGPRRDGKRSDYLKVTNGPGVDMILALASFLGVVAFDIAPRLADRKRSLRGAVDFLEEQASGIASQLLGRLKH</sequence>
<gene>
    <name evidence="2" type="ORF">BRAN1462_LOCUS35162</name>
</gene>
<proteinExistence type="predicted"/>
<organism evidence="2">
    <name type="scientific">Zooxanthella nutricula</name>
    <dbReference type="NCBI Taxonomy" id="1333877"/>
    <lineage>
        <taxon>Eukaryota</taxon>
        <taxon>Sar</taxon>
        <taxon>Alveolata</taxon>
        <taxon>Dinophyceae</taxon>
        <taxon>Peridiniales</taxon>
        <taxon>Peridiniales incertae sedis</taxon>
        <taxon>Zooxanthella</taxon>
    </lineage>
</organism>
<keyword evidence="1" id="KW-0732">Signal</keyword>
<reference evidence="2" key="1">
    <citation type="submission" date="2021-01" db="EMBL/GenBank/DDBJ databases">
        <authorList>
            <person name="Corre E."/>
            <person name="Pelletier E."/>
            <person name="Niang G."/>
            <person name="Scheremetjew M."/>
            <person name="Finn R."/>
            <person name="Kale V."/>
            <person name="Holt S."/>
            <person name="Cochrane G."/>
            <person name="Meng A."/>
            <person name="Brown T."/>
            <person name="Cohen L."/>
        </authorList>
    </citation>
    <scope>NUCLEOTIDE SEQUENCE</scope>
    <source>
        <strain evidence="2">RCC3387</strain>
    </source>
</reference>
<feature type="signal peptide" evidence="1">
    <location>
        <begin position="1"/>
        <end position="19"/>
    </location>
</feature>
<dbReference type="EMBL" id="HBGW01055395">
    <property type="protein sequence ID" value="CAD9592914.1"/>
    <property type="molecule type" value="Transcribed_RNA"/>
</dbReference>
<protein>
    <recommendedName>
        <fullName evidence="3">Phospholipid scramblase</fullName>
    </recommendedName>
</protein>
<accession>A0A7S2PEW1</accession>